<dbReference type="EMBL" id="CAVLGL010000115">
    <property type="protein sequence ID" value="CAK1599645.1"/>
    <property type="molecule type" value="Genomic_DNA"/>
</dbReference>
<keyword evidence="3" id="KW-1185">Reference proteome</keyword>
<dbReference type="Proteomes" id="UP001314205">
    <property type="component" value="Unassembled WGS sequence"/>
</dbReference>
<proteinExistence type="predicted"/>
<evidence type="ECO:0000313" key="3">
    <source>
        <dbReference type="Proteomes" id="UP001314205"/>
    </source>
</evidence>
<reference evidence="2 3" key="1">
    <citation type="submission" date="2023-11" db="EMBL/GenBank/DDBJ databases">
        <authorList>
            <person name="Hedman E."/>
            <person name="Englund M."/>
            <person name="Stromberg M."/>
            <person name="Nyberg Akerstrom W."/>
            <person name="Nylinder S."/>
            <person name="Jareborg N."/>
            <person name="Kallberg Y."/>
            <person name="Kronander E."/>
        </authorList>
    </citation>
    <scope>NUCLEOTIDE SEQUENCE [LARGE SCALE GENOMIC DNA]</scope>
</reference>
<name>A0AAV1LW54_9NEOP</name>
<feature type="compositionally biased region" description="Low complexity" evidence="1">
    <location>
        <begin position="38"/>
        <end position="58"/>
    </location>
</feature>
<sequence length="108" mass="11362">MVYHLHRILGKETGTLSHTYAAPPALAAPWRPLLGRGLLLPHPGGRTSTPGAPSSSASNFTCATDAPVSDARRPWGQEKLALRSTSLPDPSGGSGLWLRHQPRFGCGG</sequence>
<dbReference type="AlphaFoldDB" id="A0AAV1LW54"/>
<protein>
    <submittedName>
        <fullName evidence="2">Uncharacterized protein</fullName>
    </submittedName>
</protein>
<evidence type="ECO:0000256" key="1">
    <source>
        <dbReference type="SAM" id="MobiDB-lite"/>
    </source>
</evidence>
<organism evidence="2 3">
    <name type="scientific">Parnassius mnemosyne</name>
    <name type="common">clouded apollo</name>
    <dbReference type="NCBI Taxonomy" id="213953"/>
    <lineage>
        <taxon>Eukaryota</taxon>
        <taxon>Metazoa</taxon>
        <taxon>Ecdysozoa</taxon>
        <taxon>Arthropoda</taxon>
        <taxon>Hexapoda</taxon>
        <taxon>Insecta</taxon>
        <taxon>Pterygota</taxon>
        <taxon>Neoptera</taxon>
        <taxon>Endopterygota</taxon>
        <taxon>Lepidoptera</taxon>
        <taxon>Glossata</taxon>
        <taxon>Ditrysia</taxon>
        <taxon>Papilionoidea</taxon>
        <taxon>Papilionidae</taxon>
        <taxon>Parnassiinae</taxon>
        <taxon>Parnassini</taxon>
        <taxon>Parnassius</taxon>
        <taxon>Driopa</taxon>
    </lineage>
</organism>
<accession>A0AAV1LW54</accession>
<feature type="region of interest" description="Disordered" evidence="1">
    <location>
        <begin position="38"/>
        <end position="108"/>
    </location>
</feature>
<evidence type="ECO:0000313" key="2">
    <source>
        <dbReference type="EMBL" id="CAK1599645.1"/>
    </source>
</evidence>
<comment type="caution">
    <text evidence="2">The sequence shown here is derived from an EMBL/GenBank/DDBJ whole genome shotgun (WGS) entry which is preliminary data.</text>
</comment>
<gene>
    <name evidence="2" type="ORF">PARMNEM_LOCUS18505</name>
</gene>